<accession>A0A2T3B3Q1</accession>
<evidence type="ECO:0000313" key="4">
    <source>
        <dbReference type="Proteomes" id="UP000241818"/>
    </source>
</evidence>
<keyword evidence="2" id="KW-0472">Membrane</keyword>
<dbReference type="GeneID" id="36573657"/>
<evidence type="ECO:0000256" key="2">
    <source>
        <dbReference type="SAM" id="Phobius"/>
    </source>
</evidence>
<feature type="region of interest" description="Disordered" evidence="1">
    <location>
        <begin position="1"/>
        <end position="25"/>
    </location>
</feature>
<gene>
    <name evidence="3" type="ORF">M430DRAFT_27313</name>
</gene>
<dbReference type="InParanoid" id="A0A2T3B3Q1"/>
<protein>
    <recommendedName>
        <fullName evidence="5">Transmembrane protein</fullName>
    </recommendedName>
</protein>
<evidence type="ECO:0000256" key="1">
    <source>
        <dbReference type="SAM" id="MobiDB-lite"/>
    </source>
</evidence>
<sequence length="108" mass="12582">MQRARQERGEERRKETERERKEKNEAIKKKLTIGGAGSGVVLILWAFQGFPRMRTGDWRLEKRRAKWVLGPGLWVMGYGFWLSGLLVLTDYRIGIAAAGHQQERRARE</sequence>
<dbReference type="EMBL" id="KZ679010">
    <property type="protein sequence ID" value="PSS20248.1"/>
    <property type="molecule type" value="Genomic_DNA"/>
</dbReference>
<name>A0A2T3B3Q1_AMORE</name>
<reference evidence="3 4" key="1">
    <citation type="journal article" date="2018" name="New Phytol.">
        <title>Comparative genomics and transcriptomics depict ericoid mycorrhizal fungi as versatile saprotrophs and plant mutualists.</title>
        <authorList>
            <person name="Martino E."/>
            <person name="Morin E."/>
            <person name="Grelet G.A."/>
            <person name="Kuo A."/>
            <person name="Kohler A."/>
            <person name="Daghino S."/>
            <person name="Barry K.W."/>
            <person name="Cichocki N."/>
            <person name="Clum A."/>
            <person name="Dockter R.B."/>
            <person name="Hainaut M."/>
            <person name="Kuo R.C."/>
            <person name="LaButti K."/>
            <person name="Lindahl B.D."/>
            <person name="Lindquist E.A."/>
            <person name="Lipzen A."/>
            <person name="Khouja H.R."/>
            <person name="Magnuson J."/>
            <person name="Murat C."/>
            <person name="Ohm R.A."/>
            <person name="Singer S.W."/>
            <person name="Spatafora J.W."/>
            <person name="Wang M."/>
            <person name="Veneault-Fourrey C."/>
            <person name="Henrissat B."/>
            <person name="Grigoriev I.V."/>
            <person name="Martin F.M."/>
            <person name="Perotto S."/>
        </authorList>
    </citation>
    <scope>NUCLEOTIDE SEQUENCE [LARGE SCALE GENOMIC DNA]</scope>
    <source>
        <strain evidence="3 4">ATCC 22711</strain>
    </source>
</reference>
<evidence type="ECO:0000313" key="3">
    <source>
        <dbReference type="EMBL" id="PSS20248.1"/>
    </source>
</evidence>
<keyword evidence="2" id="KW-0812">Transmembrane</keyword>
<feature type="transmembrane region" description="Helical" evidence="2">
    <location>
        <begin position="67"/>
        <end position="88"/>
    </location>
</feature>
<proteinExistence type="predicted"/>
<keyword evidence="4" id="KW-1185">Reference proteome</keyword>
<organism evidence="3 4">
    <name type="scientific">Amorphotheca resinae ATCC 22711</name>
    <dbReference type="NCBI Taxonomy" id="857342"/>
    <lineage>
        <taxon>Eukaryota</taxon>
        <taxon>Fungi</taxon>
        <taxon>Dikarya</taxon>
        <taxon>Ascomycota</taxon>
        <taxon>Pezizomycotina</taxon>
        <taxon>Leotiomycetes</taxon>
        <taxon>Helotiales</taxon>
        <taxon>Amorphothecaceae</taxon>
        <taxon>Amorphotheca</taxon>
    </lineage>
</organism>
<dbReference type="RefSeq" id="XP_024721518.1">
    <property type="nucleotide sequence ID" value="XM_024865576.1"/>
</dbReference>
<dbReference type="Proteomes" id="UP000241818">
    <property type="component" value="Unassembled WGS sequence"/>
</dbReference>
<dbReference type="AlphaFoldDB" id="A0A2T3B3Q1"/>
<evidence type="ECO:0008006" key="5">
    <source>
        <dbReference type="Google" id="ProtNLM"/>
    </source>
</evidence>
<feature type="transmembrane region" description="Helical" evidence="2">
    <location>
        <begin position="31"/>
        <end position="47"/>
    </location>
</feature>
<keyword evidence="2" id="KW-1133">Transmembrane helix</keyword>